<dbReference type="AlphaFoldDB" id="G2YT81"/>
<dbReference type="Proteomes" id="UP000008177">
    <property type="component" value="Unplaced contigs"/>
</dbReference>
<evidence type="ECO:0000313" key="2">
    <source>
        <dbReference type="Proteomes" id="UP000008177"/>
    </source>
</evidence>
<gene>
    <name evidence="1" type="ORF">BofuT4_uP162740.1</name>
</gene>
<accession>G2YT81</accession>
<organism evidence="1 2">
    <name type="scientific">Botryotinia fuckeliana (strain T4)</name>
    <name type="common">Noble rot fungus</name>
    <name type="synonym">Botrytis cinerea</name>
    <dbReference type="NCBI Taxonomy" id="999810"/>
    <lineage>
        <taxon>Eukaryota</taxon>
        <taxon>Fungi</taxon>
        <taxon>Dikarya</taxon>
        <taxon>Ascomycota</taxon>
        <taxon>Pezizomycotina</taxon>
        <taxon>Leotiomycetes</taxon>
        <taxon>Helotiales</taxon>
        <taxon>Sclerotiniaceae</taxon>
        <taxon>Botrytis</taxon>
    </lineage>
</organism>
<dbReference type="HOGENOM" id="CLU_2721952_0_0_1"/>
<dbReference type="EMBL" id="FQ790352">
    <property type="protein sequence ID" value="CCD54985.1"/>
    <property type="molecule type" value="Genomic_DNA"/>
</dbReference>
<evidence type="ECO:0000313" key="1">
    <source>
        <dbReference type="EMBL" id="CCD54985.1"/>
    </source>
</evidence>
<reference evidence="2" key="1">
    <citation type="journal article" date="2011" name="PLoS Genet.">
        <title>Genomic analysis of the necrotrophic fungal pathogens Sclerotinia sclerotiorum and Botrytis cinerea.</title>
        <authorList>
            <person name="Amselem J."/>
            <person name="Cuomo C.A."/>
            <person name="van Kan J.A."/>
            <person name="Viaud M."/>
            <person name="Benito E.P."/>
            <person name="Couloux A."/>
            <person name="Coutinho P.M."/>
            <person name="de Vries R.P."/>
            <person name="Dyer P.S."/>
            <person name="Fillinger S."/>
            <person name="Fournier E."/>
            <person name="Gout L."/>
            <person name="Hahn M."/>
            <person name="Kohn L."/>
            <person name="Lapalu N."/>
            <person name="Plummer K.M."/>
            <person name="Pradier J.M."/>
            <person name="Quevillon E."/>
            <person name="Sharon A."/>
            <person name="Simon A."/>
            <person name="ten Have A."/>
            <person name="Tudzynski B."/>
            <person name="Tudzynski P."/>
            <person name="Wincker P."/>
            <person name="Andrew M."/>
            <person name="Anthouard V."/>
            <person name="Beever R.E."/>
            <person name="Beffa R."/>
            <person name="Benoit I."/>
            <person name="Bouzid O."/>
            <person name="Brault B."/>
            <person name="Chen Z."/>
            <person name="Choquer M."/>
            <person name="Collemare J."/>
            <person name="Cotton P."/>
            <person name="Danchin E.G."/>
            <person name="Da Silva C."/>
            <person name="Gautier A."/>
            <person name="Giraud C."/>
            <person name="Giraud T."/>
            <person name="Gonzalez C."/>
            <person name="Grossetete S."/>
            <person name="Guldener U."/>
            <person name="Henrissat B."/>
            <person name="Howlett B.J."/>
            <person name="Kodira C."/>
            <person name="Kretschmer M."/>
            <person name="Lappartient A."/>
            <person name="Leroch M."/>
            <person name="Levis C."/>
            <person name="Mauceli E."/>
            <person name="Neuveglise C."/>
            <person name="Oeser B."/>
            <person name="Pearson M."/>
            <person name="Poulain J."/>
            <person name="Poussereau N."/>
            <person name="Quesneville H."/>
            <person name="Rascle C."/>
            <person name="Schumacher J."/>
            <person name="Segurens B."/>
            <person name="Sexton A."/>
            <person name="Silva E."/>
            <person name="Sirven C."/>
            <person name="Soanes D.M."/>
            <person name="Talbot N.J."/>
            <person name="Templeton M."/>
            <person name="Yandava C."/>
            <person name="Yarden O."/>
            <person name="Zeng Q."/>
            <person name="Rollins J.A."/>
            <person name="Lebrun M.H."/>
            <person name="Dickman M."/>
        </authorList>
    </citation>
    <scope>NUCLEOTIDE SEQUENCE [LARGE SCALE GENOMIC DNA]</scope>
    <source>
        <strain evidence="2">T4</strain>
    </source>
</reference>
<dbReference type="InParanoid" id="G2YT81"/>
<name>G2YT81_BOTF4</name>
<protein>
    <submittedName>
        <fullName evidence="1">Uncharacterized protein</fullName>
    </submittedName>
</protein>
<proteinExistence type="predicted"/>
<sequence>MAGNRRVHQGSQRGIILCFGAITTTHPSVVISSNKNLRAALAEAYLCDQNEDLSPFGAQMNQCEIPIGDKKG</sequence>